<comment type="caution">
    <text evidence="2">The sequence shown here is derived from an EMBL/GenBank/DDBJ whole genome shotgun (WGS) entry which is preliminary data.</text>
</comment>
<organism evidence="2 4">
    <name type="scientific">Zingiber officinale</name>
    <name type="common">Ginger</name>
    <name type="synonym">Amomum zingiber</name>
    <dbReference type="NCBI Taxonomy" id="94328"/>
    <lineage>
        <taxon>Eukaryota</taxon>
        <taxon>Viridiplantae</taxon>
        <taxon>Streptophyta</taxon>
        <taxon>Embryophyta</taxon>
        <taxon>Tracheophyta</taxon>
        <taxon>Spermatophyta</taxon>
        <taxon>Magnoliopsida</taxon>
        <taxon>Liliopsida</taxon>
        <taxon>Zingiberales</taxon>
        <taxon>Zingiberaceae</taxon>
        <taxon>Zingiber</taxon>
    </lineage>
</organism>
<dbReference type="EMBL" id="JACMSC010000215">
    <property type="protein sequence ID" value="KAG6466003.1"/>
    <property type="molecule type" value="Genomic_DNA"/>
</dbReference>
<proteinExistence type="inferred from homology"/>
<reference evidence="2 4" key="1">
    <citation type="submission" date="2020-08" db="EMBL/GenBank/DDBJ databases">
        <title>Plant Genome Project.</title>
        <authorList>
            <person name="Zhang R.-G."/>
        </authorList>
    </citation>
    <scope>NUCLEOTIDE SEQUENCE [LARGE SCALE GENOMIC DNA]</scope>
    <source>
        <tissue evidence="2">Rhizome</tissue>
    </source>
</reference>
<dbReference type="PANTHER" id="PTHR31374:SF405">
    <property type="entry name" value="OS06G0137400 PROTEIN"/>
    <property type="match status" value="1"/>
</dbReference>
<evidence type="ECO:0000313" key="3">
    <source>
        <dbReference type="EMBL" id="KAG6517025.1"/>
    </source>
</evidence>
<evidence type="ECO:0000256" key="1">
    <source>
        <dbReference type="ARBA" id="ARBA00006974"/>
    </source>
</evidence>
<keyword evidence="4" id="KW-1185">Reference proteome</keyword>
<name>A0A8J5E7Y9_ZINOF</name>
<evidence type="ECO:0008006" key="5">
    <source>
        <dbReference type="Google" id="ProtNLM"/>
    </source>
</evidence>
<evidence type="ECO:0000313" key="4">
    <source>
        <dbReference type="Proteomes" id="UP000734854"/>
    </source>
</evidence>
<dbReference type="AlphaFoldDB" id="A0A8J5E7Y9"/>
<evidence type="ECO:0000313" key="2">
    <source>
        <dbReference type="EMBL" id="KAG6466003.1"/>
    </source>
</evidence>
<dbReference type="Pfam" id="PF02519">
    <property type="entry name" value="Auxin_inducible"/>
    <property type="match status" value="1"/>
</dbReference>
<dbReference type="Proteomes" id="UP000734854">
    <property type="component" value="Unassembled WGS sequence"/>
</dbReference>
<dbReference type="PANTHER" id="PTHR31374">
    <property type="entry name" value="AUXIN-INDUCED PROTEIN-LIKE-RELATED"/>
    <property type="match status" value="1"/>
</dbReference>
<dbReference type="InterPro" id="IPR003676">
    <property type="entry name" value="SAUR_fam"/>
</dbReference>
<dbReference type="GO" id="GO:0009733">
    <property type="term" value="P:response to auxin"/>
    <property type="evidence" value="ECO:0007669"/>
    <property type="project" value="InterPro"/>
</dbReference>
<accession>A0A8J5E7Y9</accession>
<dbReference type="EMBL" id="JACMSC010000006">
    <property type="protein sequence ID" value="KAG6517025.1"/>
    <property type="molecule type" value="Genomic_DNA"/>
</dbReference>
<protein>
    <recommendedName>
        <fullName evidence="5">SAUR family protein</fullName>
    </recommendedName>
</protein>
<sequence length="112" mass="12839">MGMRRQSKMIQSSPVLKQILRRCSSLKGRDMEEEEERRPPADVPKGHFAVYVVGEQRRSRFVVPISSLEHPEFQRLLRLAEEEFGFEHRDGLTVPCDEVAFRSLLASAIAGK</sequence>
<comment type="similarity">
    <text evidence="1">Belongs to the ARG7 family.</text>
</comment>
<gene>
    <name evidence="3" type="ORF">ZIOFF_020402</name>
    <name evidence="2" type="ORF">ZIOFF_076228</name>
</gene>
<dbReference type="OrthoDB" id="1840940at2759"/>